<sequence>MRKEVARFTRTAVGCLATRVEATTCRDSERPGRKGKRTAREEGKKRARSAWWRRAKRNATARVENGEHCINEISPESLFLHSAGIHELRRWREVFGFLRLPGQDSAEKPRIGSNFDRCTRVNSPVVERVERSPDERLFSGYGVALPRQLHSPRMARITKQRPVPVG</sequence>
<accession>A0AA40G577</accession>
<evidence type="ECO:0000313" key="3">
    <source>
        <dbReference type="Proteomes" id="UP001177670"/>
    </source>
</evidence>
<gene>
    <name evidence="2" type="ORF">K0M31_017613</name>
</gene>
<evidence type="ECO:0000313" key="2">
    <source>
        <dbReference type="EMBL" id="KAK1131326.1"/>
    </source>
</evidence>
<keyword evidence="3" id="KW-1185">Reference proteome</keyword>
<feature type="region of interest" description="Disordered" evidence="1">
    <location>
        <begin position="26"/>
        <end position="47"/>
    </location>
</feature>
<dbReference type="AlphaFoldDB" id="A0AA40G577"/>
<reference evidence="2" key="1">
    <citation type="submission" date="2021-10" db="EMBL/GenBank/DDBJ databases">
        <title>Melipona bicolor Genome sequencing and assembly.</title>
        <authorList>
            <person name="Araujo N.S."/>
            <person name="Arias M.C."/>
        </authorList>
    </citation>
    <scope>NUCLEOTIDE SEQUENCE</scope>
    <source>
        <strain evidence="2">USP_2M_L1-L4_2017</strain>
        <tissue evidence="2">Whole body</tissue>
    </source>
</reference>
<name>A0AA40G577_9HYME</name>
<dbReference type="EMBL" id="JAHYIQ010000006">
    <property type="protein sequence ID" value="KAK1131326.1"/>
    <property type="molecule type" value="Genomic_DNA"/>
</dbReference>
<feature type="compositionally biased region" description="Basic and acidic residues" evidence="1">
    <location>
        <begin position="26"/>
        <end position="44"/>
    </location>
</feature>
<evidence type="ECO:0000256" key="1">
    <source>
        <dbReference type="SAM" id="MobiDB-lite"/>
    </source>
</evidence>
<dbReference type="Proteomes" id="UP001177670">
    <property type="component" value="Unassembled WGS sequence"/>
</dbReference>
<protein>
    <submittedName>
        <fullName evidence="2">Uncharacterized protein</fullName>
    </submittedName>
</protein>
<comment type="caution">
    <text evidence="2">The sequence shown here is derived from an EMBL/GenBank/DDBJ whole genome shotgun (WGS) entry which is preliminary data.</text>
</comment>
<proteinExistence type="predicted"/>
<organism evidence="2 3">
    <name type="scientific">Melipona bicolor</name>
    <dbReference type="NCBI Taxonomy" id="60889"/>
    <lineage>
        <taxon>Eukaryota</taxon>
        <taxon>Metazoa</taxon>
        <taxon>Ecdysozoa</taxon>
        <taxon>Arthropoda</taxon>
        <taxon>Hexapoda</taxon>
        <taxon>Insecta</taxon>
        <taxon>Pterygota</taxon>
        <taxon>Neoptera</taxon>
        <taxon>Endopterygota</taxon>
        <taxon>Hymenoptera</taxon>
        <taxon>Apocrita</taxon>
        <taxon>Aculeata</taxon>
        <taxon>Apoidea</taxon>
        <taxon>Anthophila</taxon>
        <taxon>Apidae</taxon>
        <taxon>Melipona</taxon>
    </lineage>
</organism>